<evidence type="ECO:0000313" key="7">
    <source>
        <dbReference type="EMBL" id="MDC8774145.1"/>
    </source>
</evidence>
<evidence type="ECO:0000256" key="5">
    <source>
        <dbReference type="ARBA" id="ARBA00023136"/>
    </source>
</evidence>
<protein>
    <submittedName>
        <fullName evidence="7">Lipid A biosynthesis acyltransferase</fullName>
    </submittedName>
</protein>
<keyword evidence="5" id="KW-0472">Membrane</keyword>
<organism evidence="7 8">
    <name type="scientific">Roseateles albus</name>
    <dbReference type="NCBI Taxonomy" id="2987525"/>
    <lineage>
        <taxon>Bacteria</taxon>
        <taxon>Pseudomonadati</taxon>
        <taxon>Pseudomonadota</taxon>
        <taxon>Betaproteobacteria</taxon>
        <taxon>Burkholderiales</taxon>
        <taxon>Sphaerotilaceae</taxon>
        <taxon>Roseateles</taxon>
    </lineage>
</organism>
<gene>
    <name evidence="7" type="ORF">PRZ03_21500</name>
</gene>
<dbReference type="CDD" id="cd07984">
    <property type="entry name" value="LPLAT_LABLAT-like"/>
    <property type="match status" value="1"/>
</dbReference>
<comment type="caution">
    <text evidence="7">The sequence shown here is derived from an EMBL/GenBank/DDBJ whole genome shotgun (WGS) entry which is preliminary data.</text>
</comment>
<sequence length="300" mass="33541">MAARMGARIGAHLAIGLLWLLHFLPLGLLAALGQGLGAVLWRLAKSRRRIALRNLALCFPEKTDAQRELLAREHFGWMGRSILERGLLWFASPERLRRLIHIKGDIKVAEKSSAPVMWWVPHFAGLDVVGNGLMLNQQQPGVFVYQRQSNPVFDAQMLAGRSRFGVTTSVIREEGIRPVLRLIREGHAFFNLPDMDFGRKDSAFVPFFGIPTCTLLAPGKIASSMKMLVVPLVATMLPGGQGYVLEVWAAPPGYPSGDLEADAAQMNAWLEQRIRENPAQYLWVHKRFKTRPEGEPSLYV</sequence>
<name>A0ABT5KJU9_9BURK</name>
<dbReference type="Pfam" id="PF03279">
    <property type="entry name" value="Lip_A_acyltrans"/>
    <property type="match status" value="1"/>
</dbReference>
<evidence type="ECO:0000256" key="6">
    <source>
        <dbReference type="ARBA" id="ARBA00023315"/>
    </source>
</evidence>
<evidence type="ECO:0000256" key="4">
    <source>
        <dbReference type="ARBA" id="ARBA00022679"/>
    </source>
</evidence>
<keyword evidence="3" id="KW-0997">Cell inner membrane</keyword>
<accession>A0ABT5KJU9</accession>
<dbReference type="RefSeq" id="WP_273602192.1">
    <property type="nucleotide sequence ID" value="NZ_JAQQXT010000018.1"/>
</dbReference>
<keyword evidence="4" id="KW-0808">Transferase</keyword>
<keyword evidence="6 7" id="KW-0012">Acyltransferase</keyword>
<dbReference type="GO" id="GO:0016746">
    <property type="term" value="F:acyltransferase activity"/>
    <property type="evidence" value="ECO:0007669"/>
    <property type="project" value="UniProtKB-KW"/>
</dbReference>
<dbReference type="EMBL" id="JAQQXT010000018">
    <property type="protein sequence ID" value="MDC8774145.1"/>
    <property type="molecule type" value="Genomic_DNA"/>
</dbReference>
<evidence type="ECO:0000313" key="8">
    <source>
        <dbReference type="Proteomes" id="UP001221189"/>
    </source>
</evidence>
<proteinExistence type="predicted"/>
<keyword evidence="8" id="KW-1185">Reference proteome</keyword>
<dbReference type="PANTHER" id="PTHR30606">
    <property type="entry name" value="LIPID A BIOSYNTHESIS LAUROYL ACYLTRANSFERASE"/>
    <property type="match status" value="1"/>
</dbReference>
<evidence type="ECO:0000256" key="3">
    <source>
        <dbReference type="ARBA" id="ARBA00022519"/>
    </source>
</evidence>
<dbReference type="PANTHER" id="PTHR30606:SF9">
    <property type="entry name" value="LIPID A BIOSYNTHESIS LAUROYLTRANSFERASE"/>
    <property type="match status" value="1"/>
</dbReference>
<keyword evidence="2" id="KW-1003">Cell membrane</keyword>
<evidence type="ECO:0000256" key="1">
    <source>
        <dbReference type="ARBA" id="ARBA00004533"/>
    </source>
</evidence>
<dbReference type="Proteomes" id="UP001221189">
    <property type="component" value="Unassembled WGS sequence"/>
</dbReference>
<comment type="subcellular location">
    <subcellularLocation>
        <location evidence="1">Cell inner membrane</location>
    </subcellularLocation>
</comment>
<evidence type="ECO:0000256" key="2">
    <source>
        <dbReference type="ARBA" id="ARBA00022475"/>
    </source>
</evidence>
<dbReference type="PIRSF" id="PIRSF026649">
    <property type="entry name" value="MsbB"/>
    <property type="match status" value="1"/>
</dbReference>
<dbReference type="InterPro" id="IPR004960">
    <property type="entry name" value="LipA_acyltrans"/>
</dbReference>
<reference evidence="7 8" key="1">
    <citation type="submission" date="2022-10" db="EMBL/GenBank/DDBJ databases">
        <title>Paucibacter sp. hw1 Genome sequencing.</title>
        <authorList>
            <person name="Park S."/>
        </authorList>
    </citation>
    <scope>NUCLEOTIDE SEQUENCE [LARGE SCALE GENOMIC DNA]</scope>
    <source>
        <strain evidence="8">hw1</strain>
    </source>
</reference>